<dbReference type="Proteomes" id="UP001212841">
    <property type="component" value="Unassembled WGS sequence"/>
</dbReference>
<reference evidence="1" key="1">
    <citation type="submission" date="2020-05" db="EMBL/GenBank/DDBJ databases">
        <title>Phylogenomic resolution of chytrid fungi.</title>
        <authorList>
            <person name="Stajich J.E."/>
            <person name="Amses K."/>
            <person name="Simmons R."/>
            <person name="Seto K."/>
            <person name="Myers J."/>
            <person name="Bonds A."/>
            <person name="Quandt C.A."/>
            <person name="Barry K."/>
            <person name="Liu P."/>
            <person name="Grigoriev I."/>
            <person name="Longcore J.E."/>
            <person name="James T.Y."/>
        </authorList>
    </citation>
    <scope>NUCLEOTIDE SEQUENCE</scope>
    <source>
        <strain evidence="1">JEL0318</strain>
    </source>
</reference>
<name>A0AAD5X544_9FUNG</name>
<organism evidence="1 2">
    <name type="scientific">Rhizophlyctis rosea</name>
    <dbReference type="NCBI Taxonomy" id="64517"/>
    <lineage>
        <taxon>Eukaryota</taxon>
        <taxon>Fungi</taxon>
        <taxon>Fungi incertae sedis</taxon>
        <taxon>Chytridiomycota</taxon>
        <taxon>Chytridiomycota incertae sedis</taxon>
        <taxon>Chytridiomycetes</taxon>
        <taxon>Rhizophlyctidales</taxon>
        <taxon>Rhizophlyctidaceae</taxon>
        <taxon>Rhizophlyctis</taxon>
    </lineage>
</organism>
<evidence type="ECO:0000313" key="1">
    <source>
        <dbReference type="EMBL" id="KAJ3050343.1"/>
    </source>
</evidence>
<proteinExistence type="predicted"/>
<comment type="caution">
    <text evidence="1">The sequence shown here is derived from an EMBL/GenBank/DDBJ whole genome shotgun (WGS) entry which is preliminary data.</text>
</comment>
<protein>
    <submittedName>
        <fullName evidence="1">Uncharacterized protein</fullName>
    </submittedName>
</protein>
<gene>
    <name evidence="1" type="ORF">HK097_008696</name>
</gene>
<accession>A0AAD5X544</accession>
<dbReference type="EMBL" id="JADGJD010000525">
    <property type="protein sequence ID" value="KAJ3050343.1"/>
    <property type="molecule type" value="Genomic_DNA"/>
</dbReference>
<evidence type="ECO:0000313" key="2">
    <source>
        <dbReference type="Proteomes" id="UP001212841"/>
    </source>
</evidence>
<keyword evidence="2" id="KW-1185">Reference proteome</keyword>
<dbReference type="AlphaFoldDB" id="A0AAD5X544"/>
<sequence length="170" mass="19077">MQTGTSYLRSEPHSGNRASVDYKLVLPTVTRKLSTLCSQARLPQSTKSKPGVILAKLTSLDFSTITQRFLKLTRIHCSAAKVLKEYNRFRCLKVILNDENVTILSQSPIIDFFPQQYILGARHYRETCKALGVTIDHNPTGGNNELARDPKWKNTQVAPSNSAQAFIDVR</sequence>